<dbReference type="PANTHER" id="PTHR43424">
    <property type="entry name" value="LOCUS PUTATIVE PROTEIN 1-RELATED"/>
    <property type="match status" value="1"/>
</dbReference>
<evidence type="ECO:0000256" key="5">
    <source>
        <dbReference type="SAM" id="Phobius"/>
    </source>
</evidence>
<feature type="transmembrane region" description="Helical" evidence="5">
    <location>
        <begin position="48"/>
        <end position="72"/>
    </location>
</feature>
<sequence>MITINKIVKNNAVINIIWLSADSLIRMGLGFLVSVWLARYLGPHEFGIYNYCLAIITIYVSVASLGMNGVVVREVIKNENKVKVIMGTSLYLQILGSLLASVLVTITIYVLRPNDWGVLFAVLVMLPSVLLRSSDIFKYWFESKIKSKYTVLSQNIAFFISSAVKISIIYFKGSYLYVCATVSLEALITCLLLYFYYKKNHSSEEKWLFDYYEAKRLLSLSWPLILSGVAFMLYMRIDQIMIGNMIGDSAVGIYSVAVKMVEVWYFFPVAIVSSLFPKIIKLREVNVLEYNKRLQFLYDILVVLSVSIALIVTFLSDYIIGFFYTHQYTEASILIKIYAWVSVFYFLSSASGRWYINEGLQKYALNRNLIGLVMGVVLNFLLIPKYGSLGSVYATLIAYACAGYLFDILSKKTRVAFYQKTKALWIPGALIRLVKNFR</sequence>
<feature type="transmembrane region" description="Helical" evidence="5">
    <location>
        <begin position="149"/>
        <end position="169"/>
    </location>
</feature>
<comment type="subcellular location">
    <subcellularLocation>
        <location evidence="1">Membrane</location>
        <topology evidence="1">Multi-pass membrane protein</topology>
    </subcellularLocation>
</comment>
<keyword evidence="2 5" id="KW-0812">Transmembrane</keyword>
<dbReference type="InterPro" id="IPR052556">
    <property type="entry name" value="PolySynth_Transporter"/>
</dbReference>
<feature type="transmembrane region" description="Helical" evidence="5">
    <location>
        <begin position="257"/>
        <end position="276"/>
    </location>
</feature>
<feature type="transmembrane region" description="Helical" evidence="5">
    <location>
        <begin position="116"/>
        <end position="137"/>
    </location>
</feature>
<organism evidence="6">
    <name type="scientific">Klebsiella sp. A1517</name>
    <dbReference type="NCBI Taxonomy" id="1497844"/>
    <lineage>
        <taxon>Bacteria</taxon>
        <taxon>Pseudomonadati</taxon>
        <taxon>Pseudomonadota</taxon>
        <taxon>Gammaproteobacteria</taxon>
        <taxon>Enterobacterales</taxon>
        <taxon>Enterobacteriaceae</taxon>
        <taxon>Klebsiella/Raoultella group</taxon>
        <taxon>Klebsiella</taxon>
    </lineage>
</organism>
<evidence type="ECO:0000256" key="1">
    <source>
        <dbReference type="ARBA" id="ARBA00004141"/>
    </source>
</evidence>
<name>A0A0P0YT66_9ENTR</name>
<feature type="transmembrane region" description="Helical" evidence="5">
    <location>
        <begin position="175"/>
        <end position="197"/>
    </location>
</feature>
<feature type="transmembrane region" description="Helical" evidence="5">
    <location>
        <begin position="12"/>
        <end position="36"/>
    </location>
</feature>
<reference evidence="6" key="2">
    <citation type="journal article" date="2015" name="Sci. Rep.">
        <title>Genetic analysis of capsular polysaccharide synthesis gene clusters in 79 capsular types of Klebsiella spp.</title>
        <authorList>
            <person name="Pan Y.J."/>
            <person name="Lin T.L."/>
            <person name="Chen C.T."/>
            <person name="Chen Y.Y."/>
            <person name="Hsieh P.F."/>
            <person name="Hsu C.R."/>
            <person name="Wu M.C."/>
            <person name="Wang J.T."/>
        </authorList>
    </citation>
    <scope>NUCLEOTIDE SEQUENCE</scope>
    <source>
        <strain evidence="6">A1517</strain>
    </source>
</reference>
<gene>
    <name evidence="6" type="primary">wzx</name>
</gene>
<dbReference type="EMBL" id="AB924614">
    <property type="protein sequence ID" value="BAT24471.1"/>
    <property type="molecule type" value="Genomic_DNA"/>
</dbReference>
<protein>
    <submittedName>
        <fullName evidence="6">Flippase</fullName>
    </submittedName>
</protein>
<feature type="transmembrane region" description="Helical" evidence="5">
    <location>
        <begin position="296"/>
        <end position="325"/>
    </location>
</feature>
<evidence type="ECO:0000313" key="6">
    <source>
        <dbReference type="EMBL" id="BAT24471.1"/>
    </source>
</evidence>
<keyword evidence="4 5" id="KW-0472">Membrane</keyword>
<dbReference type="InterPro" id="IPR002797">
    <property type="entry name" value="Polysacc_synth"/>
</dbReference>
<dbReference type="CDD" id="cd13128">
    <property type="entry name" value="MATE_Wzx_like"/>
    <property type="match status" value="1"/>
</dbReference>
<dbReference type="Pfam" id="PF01943">
    <property type="entry name" value="Polysacc_synt"/>
    <property type="match status" value="1"/>
</dbReference>
<evidence type="ECO:0000256" key="4">
    <source>
        <dbReference type="ARBA" id="ARBA00023136"/>
    </source>
</evidence>
<feature type="transmembrane region" description="Helical" evidence="5">
    <location>
        <begin position="337"/>
        <end position="356"/>
    </location>
</feature>
<evidence type="ECO:0000256" key="2">
    <source>
        <dbReference type="ARBA" id="ARBA00022692"/>
    </source>
</evidence>
<dbReference type="AlphaFoldDB" id="A0A0P0YT66"/>
<feature type="transmembrane region" description="Helical" evidence="5">
    <location>
        <begin position="84"/>
        <end position="110"/>
    </location>
</feature>
<keyword evidence="3 5" id="KW-1133">Transmembrane helix</keyword>
<feature type="transmembrane region" description="Helical" evidence="5">
    <location>
        <begin position="392"/>
        <end position="410"/>
    </location>
</feature>
<proteinExistence type="predicted"/>
<accession>A0A0P0YT66</accession>
<dbReference type="PANTHER" id="PTHR43424:SF1">
    <property type="entry name" value="LOCUS PUTATIVE PROTEIN 1-RELATED"/>
    <property type="match status" value="1"/>
</dbReference>
<feature type="transmembrane region" description="Helical" evidence="5">
    <location>
        <begin position="217"/>
        <end position="237"/>
    </location>
</feature>
<reference evidence="6" key="1">
    <citation type="submission" date="2014-04" db="EMBL/GenBank/DDBJ databases">
        <authorList>
            <person name="Harrison E."/>
        </authorList>
    </citation>
    <scope>NUCLEOTIDE SEQUENCE</scope>
    <source>
        <strain evidence="6">A1517</strain>
    </source>
</reference>
<feature type="transmembrane region" description="Helical" evidence="5">
    <location>
        <begin position="368"/>
        <end position="386"/>
    </location>
</feature>
<evidence type="ECO:0000256" key="3">
    <source>
        <dbReference type="ARBA" id="ARBA00022989"/>
    </source>
</evidence>
<dbReference type="GO" id="GO:0016020">
    <property type="term" value="C:membrane"/>
    <property type="evidence" value="ECO:0007669"/>
    <property type="project" value="UniProtKB-SubCell"/>
</dbReference>